<dbReference type="EMBL" id="AMFJ01028900">
    <property type="protein sequence ID" value="EKD44355.1"/>
    <property type="molecule type" value="Genomic_DNA"/>
</dbReference>
<organism evidence="1">
    <name type="scientific">uncultured bacterium</name>
    <name type="common">gcode 4</name>
    <dbReference type="NCBI Taxonomy" id="1234023"/>
    <lineage>
        <taxon>Bacteria</taxon>
        <taxon>environmental samples</taxon>
    </lineage>
</organism>
<comment type="caution">
    <text evidence="1">The sequence shown here is derived from an EMBL/GenBank/DDBJ whole genome shotgun (WGS) entry which is preliminary data.</text>
</comment>
<accession>K1YN09</accession>
<dbReference type="AlphaFoldDB" id="K1YN09"/>
<gene>
    <name evidence="1" type="ORF">ACD_71C00169G0002</name>
</gene>
<name>K1YN09_9BACT</name>
<evidence type="ECO:0000313" key="1">
    <source>
        <dbReference type="EMBL" id="EKD44355.1"/>
    </source>
</evidence>
<protein>
    <submittedName>
        <fullName evidence="1">Uncharacterized protein</fullName>
    </submittedName>
</protein>
<sequence>MVWDITSAQKALLCADILMNNPKSEKEARLAWKIYDELYSHGYDEIIDYWKEYVFNDYLSRVSFASAIRNYLQFFRASGNTLGIQRALESVRGLIRGGDFDPNDMSGDGNYHFGCIYETYDLWMQMFNKEDVESALLFINKLMMYISPKKDASFKTRDFTRILTKLASVKNKNCIKWIRKCALKIDHYSVVDVLVELILSWDAKSIPYLEKCIKKYSSEISNFNRVWICIALANLGIYLDIWELIDFKESMEEWRVYGNHAYTVEGIYTELQKSNFKLAKKSRISSLLSL</sequence>
<reference evidence="1" key="1">
    <citation type="journal article" date="2012" name="Science">
        <title>Fermentation, hydrogen, and sulfur metabolism in multiple uncultivated bacterial phyla.</title>
        <authorList>
            <person name="Wrighton K.C."/>
            <person name="Thomas B.C."/>
            <person name="Sharon I."/>
            <person name="Miller C.S."/>
            <person name="Castelle C.J."/>
            <person name="VerBerkmoes N.C."/>
            <person name="Wilkins M.J."/>
            <person name="Hettich R.L."/>
            <person name="Lipton M.S."/>
            <person name="Williams K.H."/>
            <person name="Long P.E."/>
            <person name="Banfield J.F."/>
        </authorList>
    </citation>
    <scope>NUCLEOTIDE SEQUENCE [LARGE SCALE GENOMIC DNA]</scope>
</reference>
<proteinExistence type="predicted"/>